<feature type="repeat" description="WD" evidence="3">
    <location>
        <begin position="37"/>
        <end position="70"/>
    </location>
</feature>
<dbReference type="InterPro" id="IPR036034">
    <property type="entry name" value="PDZ_sf"/>
</dbReference>
<name>A0A517LVN7_9BACT</name>
<keyword evidence="1 3" id="KW-0853">WD repeat</keyword>
<dbReference type="GO" id="GO:0006508">
    <property type="term" value="P:proteolysis"/>
    <property type="evidence" value="ECO:0007669"/>
    <property type="project" value="InterPro"/>
</dbReference>
<evidence type="ECO:0000256" key="2">
    <source>
        <dbReference type="ARBA" id="ARBA00022737"/>
    </source>
</evidence>
<evidence type="ECO:0000259" key="4">
    <source>
        <dbReference type="Pfam" id="PF00656"/>
    </source>
</evidence>
<sequence>MFLRSLPFAVAIAVFTIHLCPVRSAEGQDRPRFFVDRQGPRQNVEQLIFSNDSQRLIACGFDKSVHVWDVGANAKSSPEATDKIAFVKSLRWEIARGIRGVIRCLAVAPKGDELAIAGYSARAQPGDIILMREGDGSVIASLPTPAARAQNVALAGHTRPVLSLDFSPSGNRLISSDLAGEVIVWTSAGNRQNWTRRQLFAEEGGDDARQQIVRFLSEDEVLVVRPRGDQRIVQRVDVQTKAQNTVSDSQSTQVGALAVSNDRTRWMHADWNGNVRIRRAVDDRVEFQFRTRLPIVLDAAWGPHDLLAIVSSENSQGKGAGMLELWDAGRQQALDQVTISNVSRVRAVAISPDGQRLATHSEDSGETLVFRLRDDDGNLLAKPLSGGTPARVSGRHRELEKLSIAADGSGVTFNRVNDPQRLLLEFETGTVQTLAKPMASIEVGSHGWQPIIDATDGCLVLLKLNNVVAGTIRLHPTDQGPAQSACLVPDAQGNPIAVALGTSNSNGVFVYSLPRDGGSPRLLRYLRDHADSVVDLVATTSGDLLVSASDDQTLKLWSLRRLDWSPAEFPNASHWGAVFGIQAGKVRVAELHPDGVAAARGLEVGDVIDRIQGYDANDSQRIIDAVFSRVGAEQTLATLNAVSVLKQNLIQATSVRGVKKAFVIVPAWEPLVSVVVDYRDEWAIWTPRGFFNASAADGGDLFGWQINQGQDKTPRILKGSSFQKEFERPTVLQRILQNASIQGALAGIDAQSSIGLTASQIPKVRIVAPAVGSELKAGGKTQIVAEIDFPKGASDGFDVRGEISGQSMGAPVRVSRAGATHTYTWLVSPREDLNRIRVFASERNGALRSLFAEDIRQYRGQPAKSDPYRLHVLALASEAYALSSTDGNRSGFAKLEFPIDDVSGFVKSLQEKQRQKLGRFTLGDVIQLEDDEITRQSVREAIDRLIQNRTQDDVVLVYLAGHGTTEDGRFYYVTTQVKTGDSQDIRSRGLPWDELERISRFQGRVIWLIDTCHSGSVVDAKSSVRSAKSTGNLVFAAATGGAAAFEYPALKHGVFSYCVLQGLDGKADGALDASRSDGEVFVDELIGYVKQTVMEITGAQQRPVATPAELQDLILPLVRVE</sequence>
<proteinExistence type="predicted"/>
<dbReference type="InterPro" id="IPR001680">
    <property type="entry name" value="WD40_rpt"/>
</dbReference>
<dbReference type="SUPFAM" id="SSF50156">
    <property type="entry name" value="PDZ domain-like"/>
    <property type="match status" value="1"/>
</dbReference>
<evidence type="ECO:0000313" key="6">
    <source>
        <dbReference type="Proteomes" id="UP000319557"/>
    </source>
</evidence>
<reference evidence="5 6" key="1">
    <citation type="submission" date="2019-02" db="EMBL/GenBank/DDBJ databases">
        <title>Deep-cultivation of Planctomycetes and their phenomic and genomic characterization uncovers novel biology.</title>
        <authorList>
            <person name="Wiegand S."/>
            <person name="Jogler M."/>
            <person name="Boedeker C."/>
            <person name="Pinto D."/>
            <person name="Vollmers J."/>
            <person name="Rivas-Marin E."/>
            <person name="Kohn T."/>
            <person name="Peeters S.H."/>
            <person name="Heuer A."/>
            <person name="Rast P."/>
            <person name="Oberbeckmann S."/>
            <person name="Bunk B."/>
            <person name="Jeske O."/>
            <person name="Meyerdierks A."/>
            <person name="Storesund J.E."/>
            <person name="Kallscheuer N."/>
            <person name="Luecker S."/>
            <person name="Lage O.M."/>
            <person name="Pohl T."/>
            <person name="Merkel B.J."/>
            <person name="Hornburger P."/>
            <person name="Mueller R.-W."/>
            <person name="Bruemmer F."/>
            <person name="Labrenz M."/>
            <person name="Spormann A.M."/>
            <person name="Op den Camp H."/>
            <person name="Overmann J."/>
            <person name="Amann R."/>
            <person name="Jetten M.S.M."/>
            <person name="Mascher T."/>
            <person name="Medema M.H."/>
            <person name="Devos D.P."/>
            <person name="Kaster A.-K."/>
            <person name="Ovreas L."/>
            <person name="Rohde M."/>
            <person name="Galperin M.Y."/>
            <person name="Jogler C."/>
        </authorList>
    </citation>
    <scope>NUCLEOTIDE SEQUENCE [LARGE SCALE GENOMIC DNA]</scope>
    <source>
        <strain evidence="5 6">EC9</strain>
    </source>
</reference>
<feature type="repeat" description="WD" evidence="3">
    <location>
        <begin position="154"/>
        <end position="185"/>
    </location>
</feature>
<dbReference type="KEGG" id="ruv:EC9_08680"/>
<dbReference type="PROSITE" id="PS50082">
    <property type="entry name" value="WD_REPEATS_2"/>
    <property type="match status" value="3"/>
</dbReference>
<organism evidence="5 6">
    <name type="scientific">Rosistilla ulvae</name>
    <dbReference type="NCBI Taxonomy" id="1930277"/>
    <lineage>
        <taxon>Bacteria</taxon>
        <taxon>Pseudomonadati</taxon>
        <taxon>Planctomycetota</taxon>
        <taxon>Planctomycetia</taxon>
        <taxon>Pirellulales</taxon>
        <taxon>Pirellulaceae</taxon>
        <taxon>Rosistilla</taxon>
    </lineage>
</organism>
<dbReference type="Proteomes" id="UP000319557">
    <property type="component" value="Chromosome"/>
</dbReference>
<dbReference type="InterPro" id="IPR015943">
    <property type="entry name" value="WD40/YVTN_repeat-like_dom_sf"/>
</dbReference>
<accession>A0A517LVN7</accession>
<feature type="domain" description="Peptidase C14 caspase" evidence="4">
    <location>
        <begin position="920"/>
        <end position="1104"/>
    </location>
</feature>
<dbReference type="RefSeq" id="WP_246105951.1">
    <property type="nucleotide sequence ID" value="NZ_CP036261.1"/>
</dbReference>
<dbReference type="InterPro" id="IPR036322">
    <property type="entry name" value="WD40_repeat_dom_sf"/>
</dbReference>
<dbReference type="InterPro" id="IPR011600">
    <property type="entry name" value="Pept_C14_caspase"/>
</dbReference>
<dbReference type="PROSITE" id="PS50294">
    <property type="entry name" value="WD_REPEATS_REGION"/>
    <property type="match status" value="2"/>
</dbReference>
<dbReference type="Gene3D" id="2.130.10.10">
    <property type="entry name" value="YVTN repeat-like/Quinoprotein amine dehydrogenase"/>
    <property type="match status" value="3"/>
</dbReference>
<keyword evidence="6" id="KW-1185">Reference proteome</keyword>
<dbReference type="Pfam" id="PF00656">
    <property type="entry name" value="Peptidase_C14"/>
    <property type="match status" value="1"/>
</dbReference>
<dbReference type="AlphaFoldDB" id="A0A517LVN7"/>
<evidence type="ECO:0000256" key="3">
    <source>
        <dbReference type="PROSITE-ProRule" id="PRU00221"/>
    </source>
</evidence>
<protein>
    <submittedName>
        <fullName evidence="5">WD domain, G-beta repeat</fullName>
    </submittedName>
</protein>
<dbReference type="Pfam" id="PF00400">
    <property type="entry name" value="WD40"/>
    <property type="match status" value="3"/>
</dbReference>
<dbReference type="InterPro" id="IPR019775">
    <property type="entry name" value="WD40_repeat_CS"/>
</dbReference>
<dbReference type="EMBL" id="CP036261">
    <property type="protein sequence ID" value="QDS86695.1"/>
    <property type="molecule type" value="Genomic_DNA"/>
</dbReference>
<dbReference type="PANTHER" id="PTHR19879:SF9">
    <property type="entry name" value="TRANSCRIPTION INITIATION FACTOR TFIID SUBUNIT 5"/>
    <property type="match status" value="1"/>
</dbReference>
<dbReference type="SUPFAM" id="SSF50978">
    <property type="entry name" value="WD40 repeat-like"/>
    <property type="match status" value="1"/>
</dbReference>
<dbReference type="GO" id="GO:0004197">
    <property type="term" value="F:cysteine-type endopeptidase activity"/>
    <property type="evidence" value="ECO:0007669"/>
    <property type="project" value="InterPro"/>
</dbReference>
<dbReference type="PANTHER" id="PTHR19879">
    <property type="entry name" value="TRANSCRIPTION INITIATION FACTOR TFIID"/>
    <property type="match status" value="1"/>
</dbReference>
<evidence type="ECO:0000256" key="1">
    <source>
        <dbReference type="ARBA" id="ARBA00022574"/>
    </source>
</evidence>
<gene>
    <name evidence="5" type="ORF">EC9_08680</name>
</gene>
<dbReference type="PROSITE" id="PS00678">
    <property type="entry name" value="WD_REPEATS_1"/>
    <property type="match status" value="1"/>
</dbReference>
<dbReference type="SMART" id="SM00320">
    <property type="entry name" value="WD40"/>
    <property type="match status" value="5"/>
</dbReference>
<keyword evidence="2" id="KW-0677">Repeat</keyword>
<evidence type="ECO:0000313" key="5">
    <source>
        <dbReference type="EMBL" id="QDS86695.1"/>
    </source>
</evidence>
<dbReference type="Gene3D" id="3.40.50.1460">
    <property type="match status" value="1"/>
</dbReference>
<feature type="repeat" description="WD" evidence="3">
    <location>
        <begin position="526"/>
        <end position="560"/>
    </location>
</feature>